<evidence type="ECO:0000313" key="2">
    <source>
        <dbReference type="EMBL" id="SOC42778.1"/>
    </source>
</evidence>
<gene>
    <name evidence="2" type="ORF">SAMN05878391_1737</name>
</gene>
<dbReference type="OrthoDB" id="9806086at2"/>
<evidence type="ECO:0000313" key="3">
    <source>
        <dbReference type="Proteomes" id="UP000219412"/>
    </source>
</evidence>
<dbReference type="AlphaFoldDB" id="A0A285UN07"/>
<dbReference type="EMBL" id="OBQF01000004">
    <property type="protein sequence ID" value="SOC42778.1"/>
    <property type="molecule type" value="Genomic_DNA"/>
</dbReference>
<dbReference type="Gene3D" id="1.20.1290.10">
    <property type="entry name" value="AhpD-like"/>
    <property type="match status" value="1"/>
</dbReference>
<dbReference type="SUPFAM" id="SSF69118">
    <property type="entry name" value="AhpD-like"/>
    <property type="match status" value="1"/>
</dbReference>
<dbReference type="InterPro" id="IPR004675">
    <property type="entry name" value="AhpD_core"/>
</dbReference>
<accession>A0A285UN07</accession>
<organism evidence="2 3">
    <name type="scientific">Salinicoccus kekensis</name>
    <dbReference type="NCBI Taxonomy" id="714307"/>
    <lineage>
        <taxon>Bacteria</taxon>
        <taxon>Bacillati</taxon>
        <taxon>Bacillota</taxon>
        <taxon>Bacilli</taxon>
        <taxon>Bacillales</taxon>
        <taxon>Staphylococcaceae</taxon>
        <taxon>Salinicoccus</taxon>
    </lineage>
</organism>
<dbReference type="Proteomes" id="UP000219412">
    <property type="component" value="Unassembled WGS sequence"/>
</dbReference>
<dbReference type="RefSeq" id="WP_097041176.1">
    <property type="nucleotide sequence ID" value="NZ_OBQF01000004.1"/>
</dbReference>
<evidence type="ECO:0000259" key="1">
    <source>
        <dbReference type="Pfam" id="PF02627"/>
    </source>
</evidence>
<dbReference type="NCBIfam" id="TIGR00778">
    <property type="entry name" value="ahpD_dom"/>
    <property type="match status" value="1"/>
</dbReference>
<keyword evidence="2" id="KW-0575">Peroxidase</keyword>
<dbReference type="Pfam" id="PF02627">
    <property type="entry name" value="CMD"/>
    <property type="match status" value="1"/>
</dbReference>
<dbReference type="GO" id="GO:0051920">
    <property type="term" value="F:peroxiredoxin activity"/>
    <property type="evidence" value="ECO:0007669"/>
    <property type="project" value="InterPro"/>
</dbReference>
<dbReference type="PANTHER" id="PTHR33930:SF2">
    <property type="entry name" value="BLR3452 PROTEIN"/>
    <property type="match status" value="1"/>
</dbReference>
<proteinExistence type="predicted"/>
<dbReference type="InterPro" id="IPR003779">
    <property type="entry name" value="CMD-like"/>
</dbReference>
<reference evidence="3" key="1">
    <citation type="submission" date="2017-08" db="EMBL/GenBank/DDBJ databases">
        <authorList>
            <person name="Varghese N."/>
            <person name="Submissions S."/>
        </authorList>
    </citation>
    <scope>NUCLEOTIDE SEQUENCE [LARGE SCALE GENOMIC DNA]</scope>
    <source>
        <strain evidence="3">DSM 23173</strain>
    </source>
</reference>
<name>A0A285UN07_9STAP</name>
<feature type="domain" description="Carboxymuconolactone decarboxylase-like" evidence="1">
    <location>
        <begin position="23"/>
        <end position="104"/>
    </location>
</feature>
<keyword evidence="2" id="KW-0560">Oxidoreductase</keyword>
<dbReference type="InterPro" id="IPR029032">
    <property type="entry name" value="AhpD-like"/>
</dbReference>
<sequence>MTSWKALNTRAQANTKRMQEMSPETMREYKKLQNSAYAAGALDKKTKEIVALTYAIADKCEGCIGNHINKLVALGASRQEIADVAEVAIVMGGGPGMVYGGKALEAFDEAVGEEN</sequence>
<protein>
    <submittedName>
        <fullName evidence="2">AhpD family alkylhydroperoxidase</fullName>
    </submittedName>
</protein>
<dbReference type="PANTHER" id="PTHR33930">
    <property type="entry name" value="ALKYL HYDROPEROXIDE REDUCTASE AHPD"/>
    <property type="match status" value="1"/>
</dbReference>
<keyword evidence="3" id="KW-1185">Reference proteome</keyword>